<name>A0ABV7LE17_9HYPH</name>
<protein>
    <submittedName>
        <fullName evidence="1">Uncharacterized protein</fullName>
    </submittedName>
</protein>
<keyword evidence="2" id="KW-1185">Reference proteome</keyword>
<proteinExistence type="predicted"/>
<comment type="caution">
    <text evidence="1">The sequence shown here is derived from an EMBL/GenBank/DDBJ whole genome shotgun (WGS) entry which is preliminary data.</text>
</comment>
<evidence type="ECO:0000313" key="2">
    <source>
        <dbReference type="Proteomes" id="UP001595536"/>
    </source>
</evidence>
<sequence>MPFLPHLVLAAGLLAQPVEPAGARQSRPPSQDLRDYCMDAARLYCGYDWDAQRLAACIDREYHRCLRVLARSPVLALPPAPLAEEP</sequence>
<organism evidence="1 2">
    <name type="scientific">Camelimonas abortus</name>
    <dbReference type="NCBI Taxonomy" id="1017184"/>
    <lineage>
        <taxon>Bacteria</taxon>
        <taxon>Pseudomonadati</taxon>
        <taxon>Pseudomonadota</taxon>
        <taxon>Alphaproteobacteria</taxon>
        <taxon>Hyphomicrobiales</taxon>
        <taxon>Chelatococcaceae</taxon>
        <taxon>Camelimonas</taxon>
    </lineage>
</organism>
<evidence type="ECO:0000313" key="1">
    <source>
        <dbReference type="EMBL" id="MFC3265621.1"/>
    </source>
</evidence>
<accession>A0ABV7LE17</accession>
<dbReference type="RefSeq" id="WP_376868734.1">
    <property type="nucleotide sequence ID" value="NZ_JBHRUV010000018.1"/>
</dbReference>
<gene>
    <name evidence="1" type="ORF">ACFOEX_04470</name>
</gene>
<reference evidence="2" key="1">
    <citation type="journal article" date="2019" name="Int. J. Syst. Evol. Microbiol.">
        <title>The Global Catalogue of Microorganisms (GCM) 10K type strain sequencing project: providing services to taxonomists for standard genome sequencing and annotation.</title>
        <authorList>
            <consortium name="The Broad Institute Genomics Platform"/>
            <consortium name="The Broad Institute Genome Sequencing Center for Infectious Disease"/>
            <person name="Wu L."/>
            <person name="Ma J."/>
        </authorList>
    </citation>
    <scope>NUCLEOTIDE SEQUENCE [LARGE SCALE GENOMIC DNA]</scope>
    <source>
        <strain evidence="2">CCM 7941</strain>
    </source>
</reference>
<dbReference type="Proteomes" id="UP001595536">
    <property type="component" value="Unassembled WGS sequence"/>
</dbReference>
<dbReference type="EMBL" id="JBHRUV010000018">
    <property type="protein sequence ID" value="MFC3265621.1"/>
    <property type="molecule type" value="Genomic_DNA"/>
</dbReference>